<dbReference type="Proteomes" id="UP001145114">
    <property type="component" value="Unassembled WGS sequence"/>
</dbReference>
<proteinExistence type="predicted"/>
<evidence type="ECO:0000313" key="1">
    <source>
        <dbReference type="EMBL" id="KAJ1672197.1"/>
    </source>
</evidence>
<name>A0ACC1H8Z6_9FUNG</name>
<organism evidence="1 2">
    <name type="scientific">Spiromyces aspiralis</name>
    <dbReference type="NCBI Taxonomy" id="68401"/>
    <lineage>
        <taxon>Eukaryota</taxon>
        <taxon>Fungi</taxon>
        <taxon>Fungi incertae sedis</taxon>
        <taxon>Zoopagomycota</taxon>
        <taxon>Kickxellomycotina</taxon>
        <taxon>Kickxellomycetes</taxon>
        <taxon>Kickxellales</taxon>
        <taxon>Kickxellaceae</taxon>
        <taxon>Spiromyces</taxon>
    </lineage>
</organism>
<protein>
    <submittedName>
        <fullName evidence="1">Uncharacterized protein</fullName>
    </submittedName>
</protein>
<sequence length="144" mass="16077">MIPSASKGTASRVLNAPIDKVWDAVCELDFSFWRLVQKSETLGDGDKVGNVHRVVFKDGTVQKYKVVEYSELEHAVTYELIESNPPTRATSALYTIQVRPVTSNNTSFVEWTSEFSMDGGVEVVQDSKYKKQEALEDLAKLVEG</sequence>
<keyword evidence="2" id="KW-1185">Reference proteome</keyword>
<gene>
    <name evidence="1" type="ORF">EV182_007255</name>
</gene>
<reference evidence="1" key="1">
    <citation type="submission" date="2022-06" db="EMBL/GenBank/DDBJ databases">
        <title>Phylogenomic reconstructions and comparative analyses of Kickxellomycotina fungi.</title>
        <authorList>
            <person name="Reynolds N.K."/>
            <person name="Stajich J.E."/>
            <person name="Barry K."/>
            <person name="Grigoriev I.V."/>
            <person name="Crous P."/>
            <person name="Smith M.E."/>
        </authorList>
    </citation>
    <scope>NUCLEOTIDE SEQUENCE</scope>
    <source>
        <strain evidence="1">RSA 2271</strain>
    </source>
</reference>
<dbReference type="EMBL" id="JAMZIH010008436">
    <property type="protein sequence ID" value="KAJ1672197.1"/>
    <property type="molecule type" value="Genomic_DNA"/>
</dbReference>
<comment type="caution">
    <text evidence="1">The sequence shown here is derived from an EMBL/GenBank/DDBJ whole genome shotgun (WGS) entry which is preliminary data.</text>
</comment>
<accession>A0ACC1H8Z6</accession>
<evidence type="ECO:0000313" key="2">
    <source>
        <dbReference type="Proteomes" id="UP001145114"/>
    </source>
</evidence>